<dbReference type="Gene3D" id="3.60.15.10">
    <property type="entry name" value="Ribonuclease Z/Hydroxyacylglutathione hydrolase-like"/>
    <property type="match status" value="1"/>
</dbReference>
<dbReference type="EMBL" id="CP014206">
    <property type="protein sequence ID" value="AMK12520.1"/>
    <property type="molecule type" value="Genomic_DNA"/>
</dbReference>
<dbReference type="SUPFAM" id="SSF56281">
    <property type="entry name" value="Metallo-hydrolase/oxidoreductase"/>
    <property type="match status" value="1"/>
</dbReference>
<evidence type="ECO:0000313" key="1">
    <source>
        <dbReference type="EMBL" id="AMK12520.1"/>
    </source>
</evidence>
<organism evidence="2 4">
    <name type="scientific">Pseudodesulfovibrio indicus</name>
    <dbReference type="NCBI Taxonomy" id="1716143"/>
    <lineage>
        <taxon>Bacteria</taxon>
        <taxon>Pseudomonadati</taxon>
        <taxon>Thermodesulfobacteriota</taxon>
        <taxon>Desulfovibrionia</taxon>
        <taxon>Desulfovibrionales</taxon>
        <taxon>Desulfovibrionaceae</taxon>
    </lineage>
</organism>
<dbReference type="OrthoDB" id="9789133at2"/>
<sequence>MAECIDVTLVANAGILVRGGGTGLLVDGIHDQGDHPFDRVDRDTLVRMRQGDAPFQQLEYLLFTHEHPDHFTPGLVMEHLRYRRTKGLFTPDPRCGSVEAVLLARFAGELGVPQWNGSLEPGQAKTYGLGEGLGVTVIGGVHMGKAFTGVRNDSFLVSVGSSNLLFTGDADHVPEHFEKALAGVSLDAAFVNPIFYHNPEGQRCINEVFRPREVVICHLPDREKDTYHLWFTLERALSRHARPGMPVRVLTTDSPSLRFCTERG</sequence>
<dbReference type="InterPro" id="IPR036866">
    <property type="entry name" value="RibonucZ/Hydroxyglut_hydro"/>
</dbReference>
<proteinExistence type="predicted"/>
<gene>
    <name evidence="1" type="ORF">AWY79_16145</name>
    <name evidence="2" type="ORF">EDC59_102263</name>
</gene>
<protein>
    <submittedName>
        <fullName evidence="2">L-ascorbate metabolism protein UlaG (Beta-lactamase superfamily)</fullName>
    </submittedName>
</protein>
<dbReference type="EMBL" id="SOBK01000002">
    <property type="protein sequence ID" value="TDT90830.1"/>
    <property type="molecule type" value="Genomic_DNA"/>
</dbReference>
<evidence type="ECO:0000313" key="3">
    <source>
        <dbReference type="Proteomes" id="UP000055611"/>
    </source>
</evidence>
<evidence type="ECO:0000313" key="4">
    <source>
        <dbReference type="Proteomes" id="UP000295506"/>
    </source>
</evidence>
<dbReference type="AlphaFoldDB" id="A0A126QR43"/>
<name>A0A126QR43_9BACT</name>
<dbReference type="KEGG" id="dej:AWY79_16145"/>
<evidence type="ECO:0000313" key="2">
    <source>
        <dbReference type="EMBL" id="TDT90830.1"/>
    </source>
</evidence>
<reference evidence="1 3" key="1">
    <citation type="journal article" date="2016" name="Front. Microbiol.">
        <title>Genome Sequence of the Piezophilic, Mesophilic Sulfate-Reducing Bacterium Desulfovibrio indicus J2T.</title>
        <authorList>
            <person name="Cao J."/>
            <person name="Maignien L."/>
            <person name="Shao Z."/>
            <person name="Alain K."/>
            <person name="Jebbar M."/>
        </authorList>
    </citation>
    <scope>NUCLEOTIDE SEQUENCE [LARGE SCALE GENOMIC DNA]</scope>
    <source>
        <strain evidence="1 3">J2</strain>
    </source>
</reference>
<dbReference type="RefSeq" id="WP_066806167.1">
    <property type="nucleotide sequence ID" value="NZ_CP014206.1"/>
</dbReference>
<reference evidence="2 4" key="2">
    <citation type="submission" date="2019-03" db="EMBL/GenBank/DDBJ databases">
        <title>Genomic Encyclopedia of Type Strains, Phase IV (KMG-IV): sequencing the most valuable type-strain genomes for metagenomic binning, comparative biology and taxonomic classification.</title>
        <authorList>
            <person name="Goeker M."/>
        </authorList>
    </citation>
    <scope>NUCLEOTIDE SEQUENCE [LARGE SCALE GENOMIC DNA]</scope>
    <source>
        <strain evidence="2 4">DSM 101483</strain>
    </source>
</reference>
<accession>A0A126QR43</accession>
<dbReference type="Proteomes" id="UP000295506">
    <property type="component" value="Unassembled WGS sequence"/>
</dbReference>
<dbReference type="Proteomes" id="UP000055611">
    <property type="component" value="Chromosome"/>
</dbReference>
<keyword evidence="3" id="KW-1185">Reference proteome</keyword>